<keyword evidence="8 10" id="KW-0030">Aminoacyl-tRNA synthetase</keyword>
<dbReference type="InterPro" id="IPR033911">
    <property type="entry name" value="MetRS_core"/>
</dbReference>
<reference evidence="13" key="1">
    <citation type="journal article" date="2014" name="Int. J. Syst. Evol. Microbiol.">
        <title>Complete genome sequence of Corynebacterium casei LMG S-19264T (=DSM 44701T), isolated from a smear-ripened cheese.</title>
        <authorList>
            <consortium name="US DOE Joint Genome Institute (JGI-PGF)"/>
            <person name="Walter F."/>
            <person name="Albersmeier A."/>
            <person name="Kalinowski J."/>
            <person name="Ruckert C."/>
        </authorList>
    </citation>
    <scope>NUCLEOTIDE SEQUENCE</scope>
    <source>
        <strain evidence="13">CGMCC 4.7278</strain>
    </source>
</reference>
<reference evidence="13" key="2">
    <citation type="submission" date="2020-09" db="EMBL/GenBank/DDBJ databases">
        <authorList>
            <person name="Sun Q."/>
            <person name="Zhou Y."/>
        </authorList>
    </citation>
    <scope>NUCLEOTIDE SEQUENCE</scope>
    <source>
        <strain evidence="13">CGMCC 4.7278</strain>
    </source>
</reference>
<evidence type="ECO:0000256" key="1">
    <source>
        <dbReference type="ARBA" id="ARBA00003314"/>
    </source>
</evidence>
<dbReference type="InterPro" id="IPR041872">
    <property type="entry name" value="Anticodon_Met"/>
</dbReference>
<dbReference type="Gene3D" id="2.170.220.10">
    <property type="match status" value="1"/>
</dbReference>
<keyword evidence="3 10" id="KW-0963">Cytoplasm</keyword>
<sequence>MSASSDGAEAPAFYITTAIAYPNGAPHIGHAYEYISTDALARFKRLDGYDVFFMTGTDEHGQKMQQTAANEGIPVAELAARNSAVFEAMDKALDISHDRFIRTTDEDHKAASVALWNRMLEAGDIYLGNYSGWYSVRDEAFYTDEETTVLADGTRVSTDTQTPVTWTEESNYFFKLSAYQDKLLELFESQPDFIAPATRRNEIVSYVKAGLKDLSISRTTFDWGVPVPGEPDHVMYVWVDALTNYLTGAGFPDTDSEQFAKFWPADVHIIGKDITRFHAVYWPAFLMSAGIELPKRVFVHGFLYNNGEKISKSTGNIVDPLELAETFGLDQLRFFLLREISYGQDGNYNNDAIIGRINADLANEFGNLVQRSLTMVNKNCDAKVPTPGEFTADDQALLDRAYGLLDRVRADFDAQQLHLALEAIWLTLGETNRYFSANAPWALRKSGTPEDLARMATVLYVTLEVVRVVAILTQPVMPSSSAKILDLLGTKATTFADIPTPLVAGTDLPAPEPVFPRYVVPKD</sequence>
<evidence type="ECO:0000256" key="5">
    <source>
        <dbReference type="ARBA" id="ARBA00022741"/>
    </source>
</evidence>
<dbReference type="FunFam" id="2.170.220.10:FF:000001">
    <property type="entry name" value="methionine--tRNA ligase, mitochondrial"/>
    <property type="match status" value="1"/>
</dbReference>
<dbReference type="Gene3D" id="1.10.730.10">
    <property type="entry name" value="Isoleucyl-tRNA Synthetase, Domain 1"/>
    <property type="match status" value="1"/>
</dbReference>
<dbReference type="CDD" id="cd00814">
    <property type="entry name" value="MetRS_core"/>
    <property type="match status" value="1"/>
</dbReference>
<comment type="similarity">
    <text evidence="10">Belongs to the class-I aminoacyl-tRNA synthetase family. MetG type 2B subfamily.</text>
</comment>
<dbReference type="Gene3D" id="3.40.50.620">
    <property type="entry name" value="HUPs"/>
    <property type="match status" value="1"/>
</dbReference>
<evidence type="ECO:0000259" key="12">
    <source>
        <dbReference type="Pfam" id="PF19303"/>
    </source>
</evidence>
<keyword evidence="14" id="KW-1185">Reference proteome</keyword>
<dbReference type="EC" id="6.1.1.10" evidence="10"/>
<dbReference type="PANTHER" id="PTHR43326">
    <property type="entry name" value="METHIONYL-TRNA SYNTHETASE"/>
    <property type="match status" value="1"/>
</dbReference>
<dbReference type="InterPro" id="IPR015413">
    <property type="entry name" value="Methionyl/Leucyl_tRNA_Synth"/>
</dbReference>
<evidence type="ECO:0000256" key="7">
    <source>
        <dbReference type="ARBA" id="ARBA00022917"/>
    </source>
</evidence>
<evidence type="ECO:0000256" key="3">
    <source>
        <dbReference type="ARBA" id="ARBA00022490"/>
    </source>
</evidence>
<comment type="subunit">
    <text evidence="10">Monomer.</text>
</comment>
<dbReference type="SUPFAM" id="SSF47323">
    <property type="entry name" value="Anticodon-binding domain of a subclass of class I aminoacyl-tRNA synthetases"/>
    <property type="match status" value="1"/>
</dbReference>
<dbReference type="PROSITE" id="PS00178">
    <property type="entry name" value="AA_TRNA_LIGASE_I"/>
    <property type="match status" value="1"/>
</dbReference>
<gene>
    <name evidence="10 13" type="primary">metG</name>
    <name evidence="13" type="ORF">GCM10011591_20560</name>
</gene>
<dbReference type="AlphaFoldDB" id="A0A917V8I3"/>
<dbReference type="GO" id="GO:0006431">
    <property type="term" value="P:methionyl-tRNA aminoacylation"/>
    <property type="evidence" value="ECO:0007669"/>
    <property type="project" value="UniProtKB-UniRule"/>
</dbReference>
<dbReference type="HAMAP" id="MF_01228">
    <property type="entry name" value="Met_tRNA_synth_type2"/>
    <property type="match status" value="1"/>
</dbReference>
<dbReference type="InterPro" id="IPR014758">
    <property type="entry name" value="Met-tRNA_synth"/>
</dbReference>
<evidence type="ECO:0000256" key="8">
    <source>
        <dbReference type="ARBA" id="ARBA00023146"/>
    </source>
</evidence>
<dbReference type="EMBL" id="BMMW01000002">
    <property type="protein sequence ID" value="GGK49046.1"/>
    <property type="molecule type" value="Genomic_DNA"/>
</dbReference>
<dbReference type="NCBIfam" id="TIGR00398">
    <property type="entry name" value="metG"/>
    <property type="match status" value="1"/>
</dbReference>
<evidence type="ECO:0000256" key="10">
    <source>
        <dbReference type="HAMAP-Rule" id="MF_01228"/>
    </source>
</evidence>
<comment type="function">
    <text evidence="1 10">Is required not only for elongation of protein synthesis but also for the initiation of all mRNA translation through initiator tRNA(fMet) aminoacylation.</text>
</comment>
<comment type="caution">
    <text evidence="10">Lacks conserved residue(s) required for the propagation of feature annotation.</text>
</comment>
<keyword evidence="6 10" id="KW-0067">ATP-binding</keyword>
<dbReference type="GO" id="GO:0004825">
    <property type="term" value="F:methionine-tRNA ligase activity"/>
    <property type="evidence" value="ECO:0007669"/>
    <property type="project" value="UniProtKB-UniRule"/>
</dbReference>
<evidence type="ECO:0000256" key="6">
    <source>
        <dbReference type="ARBA" id="ARBA00022840"/>
    </source>
</evidence>
<evidence type="ECO:0000256" key="4">
    <source>
        <dbReference type="ARBA" id="ARBA00022598"/>
    </source>
</evidence>
<evidence type="ECO:0000313" key="14">
    <source>
        <dbReference type="Proteomes" id="UP000612956"/>
    </source>
</evidence>
<keyword evidence="4 10" id="KW-0436">Ligase</keyword>
<evidence type="ECO:0000313" key="13">
    <source>
        <dbReference type="EMBL" id="GGK49046.1"/>
    </source>
</evidence>
<feature type="domain" description="Methionyl/Leucyl tRNA synthetase" evidence="11">
    <location>
        <begin position="14"/>
        <end position="147"/>
    </location>
</feature>
<evidence type="ECO:0000256" key="2">
    <source>
        <dbReference type="ARBA" id="ARBA00004496"/>
    </source>
</evidence>
<evidence type="ECO:0000259" key="11">
    <source>
        <dbReference type="Pfam" id="PF09334"/>
    </source>
</evidence>
<protein>
    <recommendedName>
        <fullName evidence="10">Methionine--tRNA ligase</fullName>
        <ecNumber evidence="10">6.1.1.10</ecNumber>
    </recommendedName>
    <alternativeName>
        <fullName evidence="10">Methionyl-tRNA synthetase</fullName>
        <shortName evidence="10">MetRS</shortName>
    </alternativeName>
</protein>
<name>A0A917V8I3_9NOCA</name>
<comment type="subcellular location">
    <subcellularLocation>
        <location evidence="2 10">Cytoplasm</location>
    </subcellularLocation>
</comment>
<feature type="short sequence motif" description="'HIGH' region" evidence="10">
    <location>
        <begin position="20"/>
        <end position="30"/>
    </location>
</feature>
<feature type="domain" description="Methionyl/Leucyl tRNA synthetase" evidence="11">
    <location>
        <begin position="162"/>
        <end position="372"/>
    </location>
</feature>
<accession>A0A917V8I3</accession>
<feature type="domain" description="Methionyl-tRNA synthetase anticodon-binding" evidence="12">
    <location>
        <begin position="384"/>
        <end position="515"/>
    </location>
</feature>
<proteinExistence type="inferred from homology"/>
<keyword evidence="5 10" id="KW-0547">Nucleotide-binding</keyword>
<comment type="caution">
    <text evidence="13">The sequence shown here is derived from an EMBL/GenBank/DDBJ whole genome shotgun (WGS) entry which is preliminary data.</text>
</comment>
<keyword evidence="7 10" id="KW-0648">Protein biosynthesis</keyword>
<dbReference type="InterPro" id="IPR023457">
    <property type="entry name" value="Met-tRNA_synth_2"/>
</dbReference>
<comment type="catalytic activity">
    <reaction evidence="9 10">
        <text>tRNA(Met) + L-methionine + ATP = L-methionyl-tRNA(Met) + AMP + diphosphate</text>
        <dbReference type="Rhea" id="RHEA:13481"/>
        <dbReference type="Rhea" id="RHEA-COMP:9667"/>
        <dbReference type="Rhea" id="RHEA-COMP:9698"/>
        <dbReference type="ChEBI" id="CHEBI:30616"/>
        <dbReference type="ChEBI" id="CHEBI:33019"/>
        <dbReference type="ChEBI" id="CHEBI:57844"/>
        <dbReference type="ChEBI" id="CHEBI:78442"/>
        <dbReference type="ChEBI" id="CHEBI:78530"/>
        <dbReference type="ChEBI" id="CHEBI:456215"/>
        <dbReference type="EC" id="6.1.1.10"/>
    </reaction>
</comment>
<dbReference type="SUPFAM" id="SSF52374">
    <property type="entry name" value="Nucleotidylyl transferase"/>
    <property type="match status" value="1"/>
</dbReference>
<dbReference type="PANTHER" id="PTHR43326:SF1">
    <property type="entry name" value="METHIONINE--TRNA LIGASE, MITOCHONDRIAL"/>
    <property type="match status" value="1"/>
</dbReference>
<dbReference type="Proteomes" id="UP000612956">
    <property type="component" value="Unassembled WGS sequence"/>
</dbReference>
<dbReference type="InterPro" id="IPR014729">
    <property type="entry name" value="Rossmann-like_a/b/a_fold"/>
</dbReference>
<dbReference type="CDD" id="cd07957">
    <property type="entry name" value="Anticodon_Ia_Met"/>
    <property type="match status" value="1"/>
</dbReference>
<dbReference type="GO" id="GO:0005524">
    <property type="term" value="F:ATP binding"/>
    <property type="evidence" value="ECO:0007669"/>
    <property type="project" value="UniProtKB-UniRule"/>
</dbReference>
<organism evidence="13 14">
    <name type="scientific">Nocardia camponoti</name>
    <dbReference type="NCBI Taxonomy" id="1616106"/>
    <lineage>
        <taxon>Bacteria</taxon>
        <taxon>Bacillati</taxon>
        <taxon>Actinomycetota</taxon>
        <taxon>Actinomycetes</taxon>
        <taxon>Mycobacteriales</taxon>
        <taxon>Nocardiaceae</taxon>
        <taxon>Nocardia</taxon>
    </lineage>
</organism>
<dbReference type="GO" id="GO:0005737">
    <property type="term" value="C:cytoplasm"/>
    <property type="evidence" value="ECO:0007669"/>
    <property type="project" value="UniProtKB-SubCell"/>
</dbReference>
<dbReference type="Pfam" id="PF09334">
    <property type="entry name" value="tRNA-synt_1g"/>
    <property type="match status" value="2"/>
</dbReference>
<dbReference type="RefSeq" id="WP_188828683.1">
    <property type="nucleotide sequence ID" value="NZ_BMMW01000002.1"/>
</dbReference>
<dbReference type="NCBIfam" id="NF008900">
    <property type="entry name" value="PRK12267.1"/>
    <property type="match status" value="1"/>
</dbReference>
<dbReference type="PRINTS" id="PR01041">
    <property type="entry name" value="TRNASYNTHMET"/>
</dbReference>
<dbReference type="InterPro" id="IPR009080">
    <property type="entry name" value="tRNAsynth_Ia_anticodon-bd"/>
</dbReference>
<dbReference type="InterPro" id="IPR001412">
    <property type="entry name" value="aa-tRNA-synth_I_CS"/>
</dbReference>
<evidence type="ECO:0000256" key="9">
    <source>
        <dbReference type="ARBA" id="ARBA00047364"/>
    </source>
</evidence>
<feature type="short sequence motif" description="'KMSKS' region" evidence="10">
    <location>
        <begin position="309"/>
        <end position="313"/>
    </location>
</feature>
<dbReference type="Pfam" id="PF19303">
    <property type="entry name" value="Anticodon_3"/>
    <property type="match status" value="1"/>
</dbReference>